<evidence type="ECO:0000259" key="6">
    <source>
        <dbReference type="Pfam" id="PF00419"/>
    </source>
</evidence>
<feature type="signal peptide" evidence="5">
    <location>
        <begin position="1"/>
        <end position="21"/>
    </location>
</feature>
<dbReference type="PANTHER" id="PTHR33420:SF12">
    <property type="entry name" value="FIMBRIN-LIKE PROTEIN FIMI-RELATED"/>
    <property type="match status" value="1"/>
</dbReference>
<organism evidence="7 8">
    <name type="scientific">Cedecea davisae DSM 4568</name>
    <dbReference type="NCBI Taxonomy" id="566551"/>
    <lineage>
        <taxon>Bacteria</taxon>
        <taxon>Pseudomonadati</taxon>
        <taxon>Pseudomonadota</taxon>
        <taxon>Gammaproteobacteria</taxon>
        <taxon>Enterobacterales</taxon>
        <taxon>Enterobacteriaceae</taxon>
        <taxon>Cedecea</taxon>
    </lineage>
</organism>
<accession>S3K4Y5</accession>
<keyword evidence="3 5" id="KW-0732">Signal</keyword>
<dbReference type="PATRIC" id="fig|566551.4.peg.662"/>
<comment type="subcellular location">
    <subcellularLocation>
        <location evidence="1">Fimbrium</location>
    </subcellularLocation>
</comment>
<keyword evidence="4" id="KW-0281">Fimbrium</keyword>
<dbReference type="SUPFAM" id="SSF49401">
    <property type="entry name" value="Bacterial adhesins"/>
    <property type="match status" value="1"/>
</dbReference>
<dbReference type="EMBL" id="ATDT01000004">
    <property type="protein sequence ID" value="EPF20124.1"/>
    <property type="molecule type" value="Genomic_DNA"/>
</dbReference>
<reference evidence="7 8" key="1">
    <citation type="submission" date="2013-04" db="EMBL/GenBank/DDBJ databases">
        <authorList>
            <person name="Weinstock G."/>
            <person name="Sodergren E."/>
            <person name="Lobos E.A."/>
            <person name="Fulton L."/>
            <person name="Fulton R."/>
            <person name="Courtney L."/>
            <person name="Fronick C."/>
            <person name="O'Laughlin M."/>
            <person name="Godfrey J."/>
            <person name="Wilson R.M."/>
            <person name="Miner T."/>
            <person name="Farmer C."/>
            <person name="Delehaunty K."/>
            <person name="Cordes M."/>
            <person name="Minx P."/>
            <person name="Tomlinson C."/>
            <person name="Chen J."/>
            <person name="Wollam A."/>
            <person name="Pepin K.H."/>
            <person name="Palsikar V.B."/>
            <person name="Zhang X."/>
            <person name="Suruliraj S."/>
            <person name="Perna N.T."/>
            <person name="Plunkett G."/>
            <person name="Warren W."/>
            <person name="Mitreva M."/>
            <person name="Mardis E.R."/>
            <person name="Wilson R.K."/>
        </authorList>
    </citation>
    <scope>NUCLEOTIDE SEQUENCE [LARGE SCALE GENOMIC DNA]</scope>
    <source>
        <strain evidence="7 8">DSM 4568</strain>
    </source>
</reference>
<comment type="similarity">
    <text evidence="2">Belongs to the fimbrial protein family.</text>
</comment>
<evidence type="ECO:0000256" key="1">
    <source>
        <dbReference type="ARBA" id="ARBA00004561"/>
    </source>
</evidence>
<evidence type="ECO:0000256" key="4">
    <source>
        <dbReference type="ARBA" id="ARBA00023263"/>
    </source>
</evidence>
<proteinExistence type="inferred from homology"/>
<dbReference type="RefSeq" id="WP_016535063.1">
    <property type="nucleotide sequence ID" value="NZ_KE161030.1"/>
</dbReference>
<dbReference type="OrthoDB" id="8586454at2"/>
<feature type="chain" id="PRO_5004522785" evidence="5">
    <location>
        <begin position="22"/>
        <end position="187"/>
    </location>
</feature>
<dbReference type="InterPro" id="IPR050263">
    <property type="entry name" value="Bact_Fimbrial_Adh_Pro"/>
</dbReference>
<dbReference type="Pfam" id="PF00419">
    <property type="entry name" value="Fimbrial"/>
    <property type="match status" value="1"/>
</dbReference>
<dbReference type="InterPro" id="IPR008966">
    <property type="entry name" value="Adhesion_dom_sf"/>
</dbReference>
<dbReference type="InterPro" id="IPR000259">
    <property type="entry name" value="Adhesion_dom_fimbrial"/>
</dbReference>
<sequence>MKRKNLALALTTLLCTSSVFADPVAPPKPATVNGGTIKFVGSLVNAACALEQPAGGQVVDLQQFRVAELKKSVGAATHAQDFDIKLTDCSVETYKKASVNFSGVSVPGENTILALDNDRGTSAASGVGIRILSNGEAVPVDGSGASEATNLTPGNTKMRFQAQYVSTSTDVKPGAANASAEFSITYS</sequence>
<dbReference type="GO" id="GO:0009289">
    <property type="term" value="C:pilus"/>
    <property type="evidence" value="ECO:0007669"/>
    <property type="project" value="UniProtKB-SubCell"/>
</dbReference>
<dbReference type="AlphaFoldDB" id="S3K4Y5"/>
<evidence type="ECO:0000313" key="7">
    <source>
        <dbReference type="EMBL" id="EPF20124.1"/>
    </source>
</evidence>
<feature type="domain" description="Fimbrial-type adhesion" evidence="6">
    <location>
        <begin position="37"/>
        <end position="186"/>
    </location>
</feature>
<dbReference type="HOGENOM" id="CLU_088965_0_0_6"/>
<gene>
    <name evidence="7" type="ORF">HMPREF0201_00724</name>
</gene>
<dbReference type="PANTHER" id="PTHR33420">
    <property type="entry name" value="FIMBRIAL SUBUNIT ELFA-RELATED"/>
    <property type="match status" value="1"/>
</dbReference>
<dbReference type="InterPro" id="IPR036937">
    <property type="entry name" value="Adhesion_dom_fimbrial_sf"/>
</dbReference>
<comment type="caution">
    <text evidence="7">The sequence shown here is derived from an EMBL/GenBank/DDBJ whole genome shotgun (WGS) entry which is preliminary data.</text>
</comment>
<protein>
    <submittedName>
        <fullName evidence="7">Fimbrial protein</fullName>
    </submittedName>
</protein>
<name>S3K4Y5_9ENTR</name>
<evidence type="ECO:0000313" key="8">
    <source>
        <dbReference type="Proteomes" id="UP000014585"/>
    </source>
</evidence>
<dbReference type="STRING" id="566551.HMPREF0201_00724"/>
<evidence type="ECO:0000256" key="2">
    <source>
        <dbReference type="ARBA" id="ARBA00006671"/>
    </source>
</evidence>
<dbReference type="Gene3D" id="2.60.40.1090">
    <property type="entry name" value="Fimbrial-type adhesion domain"/>
    <property type="match status" value="1"/>
</dbReference>
<evidence type="ECO:0000256" key="5">
    <source>
        <dbReference type="SAM" id="SignalP"/>
    </source>
</evidence>
<evidence type="ECO:0000256" key="3">
    <source>
        <dbReference type="ARBA" id="ARBA00022729"/>
    </source>
</evidence>
<dbReference type="GO" id="GO:0043709">
    <property type="term" value="P:cell adhesion involved in single-species biofilm formation"/>
    <property type="evidence" value="ECO:0007669"/>
    <property type="project" value="TreeGrafter"/>
</dbReference>
<dbReference type="Proteomes" id="UP000014585">
    <property type="component" value="Unassembled WGS sequence"/>
</dbReference>